<proteinExistence type="predicted"/>
<organism evidence="2 3">
    <name type="scientific">Candidatus Yanofskybacteria bacterium GW2011_GWD1_39_16</name>
    <dbReference type="NCBI Taxonomy" id="1619030"/>
    <lineage>
        <taxon>Bacteria</taxon>
        <taxon>Candidatus Yanofskyibacteriota</taxon>
    </lineage>
</organism>
<keyword evidence="1" id="KW-0472">Membrane</keyword>
<comment type="caution">
    <text evidence="2">The sequence shown here is derived from an EMBL/GenBank/DDBJ whole genome shotgun (WGS) entry which is preliminary data.</text>
</comment>
<sequence length="185" mass="19942">MKKIIIGIIFVVIVSVIAIYALGVYKFDFMDNKVSSGNGAVLDPKNGTYQIEENAVTLKDGISEQVPTSESESRTTTEYFGNDITGDFNNDDKDDVAFILTQETGGSGLFVYVVVLLGDGKSGTGTNAIYLGDRIAPQTTEFRDGGIIVNYADRKSDEPFSAVPSVGVSKYFKVVGSELLEIVNL</sequence>
<evidence type="ECO:0000313" key="2">
    <source>
        <dbReference type="EMBL" id="KKR09435.1"/>
    </source>
</evidence>
<evidence type="ECO:0000313" key="3">
    <source>
        <dbReference type="Proteomes" id="UP000033996"/>
    </source>
</evidence>
<accession>A0A837HQ06</accession>
<dbReference type="Proteomes" id="UP000033996">
    <property type="component" value="Unassembled WGS sequence"/>
</dbReference>
<keyword evidence="1" id="KW-0812">Transmembrane</keyword>
<evidence type="ECO:0000256" key="1">
    <source>
        <dbReference type="SAM" id="Phobius"/>
    </source>
</evidence>
<feature type="transmembrane region" description="Helical" evidence="1">
    <location>
        <begin position="6"/>
        <end position="25"/>
    </location>
</feature>
<protein>
    <recommendedName>
        <fullName evidence="4">FG-GAP repeat protein</fullName>
    </recommendedName>
</protein>
<gene>
    <name evidence="2" type="ORF">UT35_C0005G0005</name>
</gene>
<evidence type="ECO:0008006" key="4">
    <source>
        <dbReference type="Google" id="ProtNLM"/>
    </source>
</evidence>
<dbReference type="EMBL" id="LBWL01000005">
    <property type="protein sequence ID" value="KKR09435.1"/>
    <property type="molecule type" value="Genomic_DNA"/>
</dbReference>
<keyword evidence="1" id="KW-1133">Transmembrane helix</keyword>
<name>A0A837HQ06_9BACT</name>
<dbReference type="AlphaFoldDB" id="A0A837HQ06"/>
<reference evidence="2 3" key="1">
    <citation type="journal article" date="2015" name="Nature">
        <title>rRNA introns, odd ribosomes, and small enigmatic genomes across a large radiation of phyla.</title>
        <authorList>
            <person name="Brown C.T."/>
            <person name="Hug L.A."/>
            <person name="Thomas B.C."/>
            <person name="Sharon I."/>
            <person name="Castelle C.J."/>
            <person name="Singh A."/>
            <person name="Wilkins M.J."/>
            <person name="Williams K.H."/>
            <person name="Banfield J.F."/>
        </authorList>
    </citation>
    <scope>NUCLEOTIDE SEQUENCE [LARGE SCALE GENOMIC DNA]</scope>
</reference>